<evidence type="ECO:0000259" key="8">
    <source>
        <dbReference type="Pfam" id="PF22666"/>
    </source>
</evidence>
<dbReference type="InterPro" id="IPR008979">
    <property type="entry name" value="Galactose-bd-like_sf"/>
</dbReference>
<feature type="domain" description="Malectin" evidence="6">
    <location>
        <begin position="727"/>
        <end position="900"/>
    </location>
</feature>
<name>A0A917N255_9SPHI</name>
<dbReference type="InterPro" id="IPR013783">
    <property type="entry name" value="Ig-like_fold"/>
</dbReference>
<gene>
    <name evidence="9" type="ORF">GCM10011425_28320</name>
</gene>
<dbReference type="Gene3D" id="2.60.40.10">
    <property type="entry name" value="Immunoglobulins"/>
    <property type="match status" value="2"/>
</dbReference>
<keyword evidence="3" id="KW-0326">Glycosidase</keyword>
<keyword evidence="10" id="KW-1185">Reference proteome</keyword>
<dbReference type="Gene3D" id="2.60.120.430">
    <property type="entry name" value="Galactose-binding lectin"/>
    <property type="match status" value="1"/>
</dbReference>
<dbReference type="SUPFAM" id="SSF49303">
    <property type="entry name" value="beta-Galactosidase/glucuronidase domain"/>
    <property type="match status" value="1"/>
</dbReference>
<dbReference type="InterPro" id="IPR006101">
    <property type="entry name" value="Glyco_hydro_2"/>
</dbReference>
<proteinExistence type="inferred from homology"/>
<evidence type="ECO:0000313" key="10">
    <source>
        <dbReference type="Proteomes" id="UP000662074"/>
    </source>
</evidence>
<evidence type="ECO:0000313" key="9">
    <source>
        <dbReference type="EMBL" id="GGI51620.1"/>
    </source>
</evidence>
<dbReference type="Gene3D" id="2.60.120.260">
    <property type="entry name" value="Galactose-binding domain-like"/>
    <property type="match status" value="1"/>
</dbReference>
<organism evidence="9 10">
    <name type="scientific">Mucilaginibacter galii</name>
    <dbReference type="NCBI Taxonomy" id="2005073"/>
    <lineage>
        <taxon>Bacteria</taxon>
        <taxon>Pseudomonadati</taxon>
        <taxon>Bacteroidota</taxon>
        <taxon>Sphingobacteriia</taxon>
        <taxon>Sphingobacteriales</taxon>
        <taxon>Sphingobacteriaceae</taxon>
        <taxon>Mucilaginibacter</taxon>
    </lineage>
</organism>
<keyword evidence="2" id="KW-0378">Hydrolase</keyword>
<sequence>MLLFAFSITKLAAQTTTRHEVLLNSGWQIVADDNNSQAYNGFEQSNYPTKNWKSVTVPHNWDQYEGYRRLKHGNRHGYAWYRKNFTARQLKAGQRYFLWFEGVSSYATVWLNGKQVGKHAGGRTSFTLDVTDAIKLNQPNLLAVRADHPASIQNLPWVCGGCSDEVGFSEGSQPMGIFRPVHLIATNPVRIQPFGVYIWNDSTVTEKSATLNLETEVKNYSTTTSQVTVVSKLTDAQGNTVSAVKGQVTLQAGAQITVKQQFAKLKNAQLWSPSKPYLYTLHTQIIQNGKLTDEVVTPYGIRWIKWGMGINGDGRFYVNGKPVFINGMGEYEHLMGKSHAFSSEEIKARVMQLRAAGFNAFRDAHQPHNLEYQQYWDKLGLLWWPQFSAHIWYDTPEFKANYKALLVDWIKERRNSPSVTLWGLENESKLPEAFARECTELIRSLDHTASSQRKVTTCNGGKGTDWDVPQNWTGTYGGNPLTYGEDLKKQILVGEYGAWRSLELHTEGPFQANGPVSEDRMAQLMETKVRLADSVKDQVAGQYHWLLYSHENPGRIQGGEGLRELDRVGPINYKGLFTPWGQPLDVYYMFRSNYAPKETDPMVYIVSHTWPNRWLKPGKKDSITVYSNCDEVELFNGERTVSLGKHKRRGGIGTHFQWDGVNIQYNQLYAVGYVNGKAVVHDEVMLNHLRSVAGKDVARNNVAKSDVVNPVPRTSHSATKTPAPHYLYRINCGGPDYKDHNGNFWLADRHLFDAKIWGSKSWTDDFKGMPAFFASQQRTFDEIKGTADAALFQTFRYGMDKLKYEFPVPDGQYQIELYFTEPWYGIGGGNCEGWRLFDVAVNGKTVIKNLDIWKEAGTNTAYKRTATAQVTGGKLVISFPNVAAGEAIISAIAISTTNPKAVAARASKDIIQNLQAPQGWSAKTWLDLGDEAYANAADKIISQLPSPLFGAEWIQTAPATAPAQFTSGDNGSLYVGMDATADKRPQWLKDYEVTGLTLHINDQALPLYRKLFKKDEKVILGENVGNMMYTVAVLPAVTLEPATDLRKTITYRADNAEIKGSGAVADTLSDRKVIRFTQPSGSSVALAITPGVANLYALRIKYYNFTGKPLTAKMQLVAADGTVMKEEALTFKTVVKGKSGTLATTTGTSINAGNYKVVITALDAQDLNISGIEMQ</sequence>
<dbReference type="InterPro" id="IPR032311">
    <property type="entry name" value="DUF4982"/>
</dbReference>
<dbReference type="Gene3D" id="3.20.20.80">
    <property type="entry name" value="Glycosidases"/>
    <property type="match status" value="1"/>
</dbReference>
<feature type="domain" description="DUF4982" evidence="7">
    <location>
        <begin position="618"/>
        <end position="679"/>
    </location>
</feature>
<dbReference type="EMBL" id="BMDO01000008">
    <property type="protein sequence ID" value="GGI51620.1"/>
    <property type="molecule type" value="Genomic_DNA"/>
</dbReference>
<dbReference type="InterPro" id="IPR017853">
    <property type="entry name" value="GH"/>
</dbReference>
<dbReference type="InterPro" id="IPR036156">
    <property type="entry name" value="Beta-gal/glucu_dom_sf"/>
</dbReference>
<accession>A0A917N255</accession>
<dbReference type="Pfam" id="PF00703">
    <property type="entry name" value="Glyco_hydro_2"/>
    <property type="match status" value="1"/>
</dbReference>
<dbReference type="Pfam" id="PF16355">
    <property type="entry name" value="DUF4982"/>
    <property type="match status" value="1"/>
</dbReference>
<dbReference type="InterPro" id="IPR006102">
    <property type="entry name" value="Ig-like_GH2"/>
</dbReference>
<dbReference type="InterPro" id="IPR054593">
    <property type="entry name" value="Beta-mannosidase-like_N2"/>
</dbReference>
<dbReference type="GO" id="GO:0005975">
    <property type="term" value="P:carbohydrate metabolic process"/>
    <property type="evidence" value="ECO:0007669"/>
    <property type="project" value="InterPro"/>
</dbReference>
<evidence type="ECO:0000256" key="2">
    <source>
        <dbReference type="ARBA" id="ARBA00022801"/>
    </source>
</evidence>
<dbReference type="InterPro" id="IPR051913">
    <property type="entry name" value="GH2_Domain-Containing"/>
</dbReference>
<dbReference type="PRINTS" id="PR00132">
    <property type="entry name" value="GLHYDRLASE2"/>
</dbReference>
<dbReference type="PANTHER" id="PTHR42732">
    <property type="entry name" value="BETA-GALACTOSIDASE"/>
    <property type="match status" value="1"/>
</dbReference>
<feature type="domain" description="Glycoside hydrolase family 2 catalytic" evidence="5">
    <location>
        <begin position="313"/>
        <end position="448"/>
    </location>
</feature>
<reference evidence="9" key="1">
    <citation type="journal article" date="2014" name="Int. J. Syst. Evol. Microbiol.">
        <title>Complete genome sequence of Corynebacterium casei LMG S-19264T (=DSM 44701T), isolated from a smear-ripened cheese.</title>
        <authorList>
            <consortium name="US DOE Joint Genome Institute (JGI-PGF)"/>
            <person name="Walter F."/>
            <person name="Albersmeier A."/>
            <person name="Kalinowski J."/>
            <person name="Ruckert C."/>
        </authorList>
    </citation>
    <scope>NUCLEOTIDE SEQUENCE</scope>
    <source>
        <strain evidence="9">CCM 8711</strain>
    </source>
</reference>
<reference evidence="9" key="2">
    <citation type="submission" date="2020-09" db="EMBL/GenBank/DDBJ databases">
        <authorList>
            <person name="Sun Q."/>
            <person name="Sedlacek I."/>
        </authorList>
    </citation>
    <scope>NUCLEOTIDE SEQUENCE</scope>
    <source>
        <strain evidence="9">CCM 8711</strain>
    </source>
</reference>
<dbReference type="SUPFAM" id="SSF49785">
    <property type="entry name" value="Galactose-binding domain-like"/>
    <property type="match status" value="2"/>
</dbReference>
<evidence type="ECO:0000259" key="7">
    <source>
        <dbReference type="Pfam" id="PF16355"/>
    </source>
</evidence>
<dbReference type="InterPro" id="IPR006103">
    <property type="entry name" value="Glyco_hydro_2_cat"/>
</dbReference>
<dbReference type="Pfam" id="PF02836">
    <property type="entry name" value="Glyco_hydro_2_C"/>
    <property type="match status" value="1"/>
</dbReference>
<dbReference type="Pfam" id="PF22666">
    <property type="entry name" value="Glyco_hydro_2_N2"/>
    <property type="match status" value="1"/>
</dbReference>
<evidence type="ECO:0000256" key="1">
    <source>
        <dbReference type="ARBA" id="ARBA00007401"/>
    </source>
</evidence>
<evidence type="ECO:0000256" key="3">
    <source>
        <dbReference type="ARBA" id="ARBA00023295"/>
    </source>
</evidence>
<protein>
    <recommendedName>
        <fullName evidence="11">DUF4982 domain-containing protein</fullName>
    </recommendedName>
</protein>
<comment type="caution">
    <text evidence="9">The sequence shown here is derived from an EMBL/GenBank/DDBJ whole genome shotgun (WGS) entry which is preliminary data.</text>
</comment>
<evidence type="ECO:0008006" key="11">
    <source>
        <dbReference type="Google" id="ProtNLM"/>
    </source>
</evidence>
<dbReference type="PANTHER" id="PTHR42732:SF1">
    <property type="entry name" value="BETA-MANNOSIDASE"/>
    <property type="match status" value="1"/>
</dbReference>
<feature type="domain" description="Beta-mannosidase-like galactose-binding" evidence="8">
    <location>
        <begin position="80"/>
        <end position="149"/>
    </location>
</feature>
<dbReference type="InterPro" id="IPR021720">
    <property type="entry name" value="Malectin_dom"/>
</dbReference>
<evidence type="ECO:0000259" key="4">
    <source>
        <dbReference type="Pfam" id="PF00703"/>
    </source>
</evidence>
<dbReference type="GO" id="GO:0004553">
    <property type="term" value="F:hydrolase activity, hydrolyzing O-glycosyl compounds"/>
    <property type="evidence" value="ECO:0007669"/>
    <property type="project" value="InterPro"/>
</dbReference>
<feature type="domain" description="Glycoside hydrolase family 2 immunoglobulin-like beta-sandwich" evidence="4">
    <location>
        <begin position="202"/>
        <end position="302"/>
    </location>
</feature>
<dbReference type="SUPFAM" id="SSF51445">
    <property type="entry name" value="(Trans)glycosidases"/>
    <property type="match status" value="1"/>
</dbReference>
<comment type="similarity">
    <text evidence="1">Belongs to the glycosyl hydrolase 2 family.</text>
</comment>
<dbReference type="AlphaFoldDB" id="A0A917N255"/>
<evidence type="ECO:0000259" key="6">
    <source>
        <dbReference type="Pfam" id="PF11721"/>
    </source>
</evidence>
<evidence type="ECO:0000259" key="5">
    <source>
        <dbReference type="Pfam" id="PF02836"/>
    </source>
</evidence>
<dbReference type="Proteomes" id="UP000662074">
    <property type="component" value="Unassembled WGS sequence"/>
</dbReference>
<dbReference type="Pfam" id="PF11721">
    <property type="entry name" value="Malectin"/>
    <property type="match status" value="1"/>
</dbReference>